<dbReference type="AlphaFoldDB" id="A0A7S3PNW6"/>
<protein>
    <submittedName>
        <fullName evidence="2">Uncharacterized protein</fullName>
    </submittedName>
</protein>
<sequence>MVYFVDAILIFHVLTEAFAFVFILLQLDPSVPQHYLECSEKAASLITLFAVQAVGITLVLGVLALLSKRPRSKIAIYGISYYHFALSLCYLPALLEGKQMYGLADPKVTIGFHLPMGFLMMLPALGVVANPDELDDKKTR</sequence>
<keyword evidence="1" id="KW-0812">Transmembrane</keyword>
<proteinExistence type="predicted"/>
<feature type="transmembrane region" description="Helical" evidence="1">
    <location>
        <begin position="7"/>
        <end position="25"/>
    </location>
</feature>
<evidence type="ECO:0000313" key="2">
    <source>
        <dbReference type="EMBL" id="CAE0445792.1"/>
    </source>
</evidence>
<keyword evidence="1" id="KW-1133">Transmembrane helix</keyword>
<feature type="transmembrane region" description="Helical" evidence="1">
    <location>
        <begin position="110"/>
        <end position="130"/>
    </location>
</feature>
<dbReference type="EMBL" id="HBIN01020647">
    <property type="protein sequence ID" value="CAE0445792.1"/>
    <property type="molecule type" value="Transcribed_RNA"/>
</dbReference>
<evidence type="ECO:0000256" key="1">
    <source>
        <dbReference type="SAM" id="Phobius"/>
    </source>
</evidence>
<keyword evidence="1" id="KW-0472">Membrane</keyword>
<feature type="transmembrane region" description="Helical" evidence="1">
    <location>
        <begin position="74"/>
        <end position="95"/>
    </location>
</feature>
<name>A0A7S3PNW6_9STRA</name>
<organism evidence="2">
    <name type="scientific">Aplanochytrium stocchinoi</name>
    <dbReference type="NCBI Taxonomy" id="215587"/>
    <lineage>
        <taxon>Eukaryota</taxon>
        <taxon>Sar</taxon>
        <taxon>Stramenopiles</taxon>
        <taxon>Bigyra</taxon>
        <taxon>Labyrinthulomycetes</taxon>
        <taxon>Thraustochytrida</taxon>
        <taxon>Thraustochytriidae</taxon>
        <taxon>Aplanochytrium</taxon>
    </lineage>
</organism>
<feature type="transmembrane region" description="Helical" evidence="1">
    <location>
        <begin position="45"/>
        <end position="67"/>
    </location>
</feature>
<accession>A0A7S3PNW6</accession>
<gene>
    <name evidence="2" type="ORF">ASTO00021_LOCUS15796</name>
</gene>
<reference evidence="2" key="1">
    <citation type="submission" date="2021-01" db="EMBL/GenBank/DDBJ databases">
        <authorList>
            <person name="Corre E."/>
            <person name="Pelletier E."/>
            <person name="Niang G."/>
            <person name="Scheremetjew M."/>
            <person name="Finn R."/>
            <person name="Kale V."/>
            <person name="Holt S."/>
            <person name="Cochrane G."/>
            <person name="Meng A."/>
            <person name="Brown T."/>
            <person name="Cohen L."/>
        </authorList>
    </citation>
    <scope>NUCLEOTIDE SEQUENCE</scope>
    <source>
        <strain evidence="2">GSBS06</strain>
    </source>
</reference>